<dbReference type="Proteomes" id="UP000585272">
    <property type="component" value="Unassembled WGS sequence"/>
</dbReference>
<proteinExistence type="predicted"/>
<dbReference type="InterPro" id="IPR007438">
    <property type="entry name" value="DUF488"/>
</dbReference>
<dbReference type="EMBL" id="JACHNU010000003">
    <property type="protein sequence ID" value="MBB4663162.1"/>
    <property type="molecule type" value="Genomic_DNA"/>
</dbReference>
<dbReference type="AlphaFoldDB" id="A0A840IED1"/>
<gene>
    <name evidence="1" type="ORF">BDZ31_002751</name>
</gene>
<evidence type="ECO:0000313" key="1">
    <source>
        <dbReference type="EMBL" id="MBB4663162.1"/>
    </source>
</evidence>
<dbReference type="RefSeq" id="WP_183342890.1">
    <property type="nucleotide sequence ID" value="NZ_JACHNU010000003.1"/>
</dbReference>
<name>A0A840IED1_9ACTN</name>
<keyword evidence="2" id="KW-1185">Reference proteome</keyword>
<dbReference type="Pfam" id="PF04343">
    <property type="entry name" value="DUF488"/>
    <property type="match status" value="1"/>
</dbReference>
<sequence>MRCSEITPWGLVSAKAKELTADEWRERYVARLERHGVEKIQQRFETLYREYGKHPLALLCWEENPADCHRSYFADWWAARTSQVVPEAIGLDRQSLMLSLSGALF</sequence>
<comment type="caution">
    <text evidence="1">The sequence shown here is derived from an EMBL/GenBank/DDBJ whole genome shotgun (WGS) entry which is preliminary data.</text>
</comment>
<protein>
    <submittedName>
        <fullName evidence="1">Uncharacterized protein (DUF488 family)</fullName>
    </submittedName>
</protein>
<evidence type="ECO:0000313" key="2">
    <source>
        <dbReference type="Proteomes" id="UP000585272"/>
    </source>
</evidence>
<organism evidence="1 2">
    <name type="scientific">Conexibacter arvalis</name>
    <dbReference type="NCBI Taxonomy" id="912552"/>
    <lineage>
        <taxon>Bacteria</taxon>
        <taxon>Bacillati</taxon>
        <taxon>Actinomycetota</taxon>
        <taxon>Thermoleophilia</taxon>
        <taxon>Solirubrobacterales</taxon>
        <taxon>Conexibacteraceae</taxon>
        <taxon>Conexibacter</taxon>
    </lineage>
</organism>
<reference evidence="1 2" key="1">
    <citation type="submission" date="2020-08" db="EMBL/GenBank/DDBJ databases">
        <title>Genomic Encyclopedia of Archaeal and Bacterial Type Strains, Phase II (KMG-II): from individual species to whole genera.</title>
        <authorList>
            <person name="Goeker M."/>
        </authorList>
    </citation>
    <scope>NUCLEOTIDE SEQUENCE [LARGE SCALE GENOMIC DNA]</scope>
    <source>
        <strain evidence="1 2">DSM 23288</strain>
    </source>
</reference>
<accession>A0A840IED1</accession>